<evidence type="ECO:0000313" key="1">
    <source>
        <dbReference type="EMBL" id="KAI3778917.1"/>
    </source>
</evidence>
<protein>
    <submittedName>
        <fullName evidence="1">Uncharacterized protein</fullName>
    </submittedName>
</protein>
<comment type="caution">
    <text evidence="1">The sequence shown here is derived from an EMBL/GenBank/DDBJ whole genome shotgun (WGS) entry which is preliminary data.</text>
</comment>
<keyword evidence="2" id="KW-1185">Reference proteome</keyword>
<dbReference type="EMBL" id="CM042010">
    <property type="protein sequence ID" value="KAI3778917.1"/>
    <property type="molecule type" value="Genomic_DNA"/>
</dbReference>
<proteinExistence type="predicted"/>
<reference evidence="2" key="1">
    <citation type="journal article" date="2022" name="Mol. Ecol. Resour.">
        <title>The genomes of chicory, endive, great burdock and yacon provide insights into Asteraceae palaeo-polyploidization history and plant inulin production.</title>
        <authorList>
            <person name="Fan W."/>
            <person name="Wang S."/>
            <person name="Wang H."/>
            <person name="Wang A."/>
            <person name="Jiang F."/>
            <person name="Liu H."/>
            <person name="Zhao H."/>
            <person name="Xu D."/>
            <person name="Zhang Y."/>
        </authorList>
    </citation>
    <scope>NUCLEOTIDE SEQUENCE [LARGE SCALE GENOMIC DNA]</scope>
    <source>
        <strain evidence="2">cv. Punajuju</strain>
    </source>
</reference>
<organism evidence="1 2">
    <name type="scientific">Cichorium intybus</name>
    <name type="common">Chicory</name>
    <dbReference type="NCBI Taxonomy" id="13427"/>
    <lineage>
        <taxon>Eukaryota</taxon>
        <taxon>Viridiplantae</taxon>
        <taxon>Streptophyta</taxon>
        <taxon>Embryophyta</taxon>
        <taxon>Tracheophyta</taxon>
        <taxon>Spermatophyta</taxon>
        <taxon>Magnoliopsida</taxon>
        <taxon>eudicotyledons</taxon>
        <taxon>Gunneridae</taxon>
        <taxon>Pentapetalae</taxon>
        <taxon>asterids</taxon>
        <taxon>campanulids</taxon>
        <taxon>Asterales</taxon>
        <taxon>Asteraceae</taxon>
        <taxon>Cichorioideae</taxon>
        <taxon>Cichorieae</taxon>
        <taxon>Cichoriinae</taxon>
        <taxon>Cichorium</taxon>
    </lineage>
</organism>
<evidence type="ECO:0000313" key="2">
    <source>
        <dbReference type="Proteomes" id="UP001055811"/>
    </source>
</evidence>
<name>A0ACB9G836_CICIN</name>
<reference evidence="1 2" key="2">
    <citation type="journal article" date="2022" name="Mol. Ecol. Resour.">
        <title>The genomes of chicory, endive, great burdock and yacon provide insights into Asteraceae paleo-polyploidization history and plant inulin production.</title>
        <authorList>
            <person name="Fan W."/>
            <person name="Wang S."/>
            <person name="Wang H."/>
            <person name="Wang A."/>
            <person name="Jiang F."/>
            <person name="Liu H."/>
            <person name="Zhao H."/>
            <person name="Xu D."/>
            <person name="Zhang Y."/>
        </authorList>
    </citation>
    <scope>NUCLEOTIDE SEQUENCE [LARGE SCALE GENOMIC DNA]</scope>
    <source>
        <strain evidence="2">cv. Punajuju</strain>
        <tissue evidence="1">Leaves</tissue>
    </source>
</reference>
<dbReference type="Proteomes" id="UP001055811">
    <property type="component" value="Linkage Group LG02"/>
</dbReference>
<sequence>MEVSLIYNTVTTIDNKRHNHGLGFATFLIRRHSLVISSSDKQQPLEICAQMLPINAVAPWSSDPTFDPVYEALTWFVLSNSLHFALKRVEIDKSSLSDGQFQAHSLKQHAIGLDQPLKTIGISLVIKTRNTQLGHEGTNCDTAAGFWKATDPASKEWILFHSSISPLPMIVTLCDNLETQLLADSFTSSGLIIRAPWPHKVTSAQPPLIKARTFTPMIKDGGFESNCNNSGVVLAESSDHHQFPFDGINPNQVQEGSAIEWSLTQEKQENNHQQVLSQPQPLPIKAKASNILNIGETDMRCNRLVMNEQQYHKCDQLVKLCRFDLPLVGQRFVRRTEKIPQVPQSHFGDDDEDGELGVANGDAGSRIEIVNIGPVIKSTSISKIEAAIDAVSHELSKLRTRRVSAGGGLGLAMGLFLGALDNPIMQDEMNGNQQFIYTTKQMGRRSWGSCNAFAVIGFIFSTAECVIEKERCKLTNIYSLIPNPIEPVERRTRPNPPSTRRTRCRSHRTRLNHHM</sequence>
<gene>
    <name evidence="1" type="ORF">L2E82_08306</name>
</gene>
<accession>A0ACB9G836</accession>